<evidence type="ECO:0000313" key="3">
    <source>
        <dbReference type="EMBL" id="KYP73562.1"/>
    </source>
</evidence>
<name>A0A151U2K2_CAJCA</name>
<protein>
    <recommendedName>
        <fullName evidence="2">CCHC-type domain-containing protein</fullName>
    </recommendedName>
</protein>
<dbReference type="InterPro" id="IPR036875">
    <property type="entry name" value="Znf_CCHC_sf"/>
</dbReference>
<dbReference type="Pfam" id="PF00098">
    <property type="entry name" value="zf-CCHC"/>
    <property type="match status" value="1"/>
</dbReference>
<dbReference type="EMBL" id="CM003604">
    <property type="protein sequence ID" value="KYP73562.1"/>
    <property type="molecule type" value="Genomic_DNA"/>
</dbReference>
<organism evidence="3 4">
    <name type="scientific">Cajanus cajan</name>
    <name type="common">Pigeon pea</name>
    <name type="synonym">Cajanus indicus</name>
    <dbReference type="NCBI Taxonomy" id="3821"/>
    <lineage>
        <taxon>Eukaryota</taxon>
        <taxon>Viridiplantae</taxon>
        <taxon>Streptophyta</taxon>
        <taxon>Embryophyta</taxon>
        <taxon>Tracheophyta</taxon>
        <taxon>Spermatophyta</taxon>
        <taxon>Magnoliopsida</taxon>
        <taxon>eudicotyledons</taxon>
        <taxon>Gunneridae</taxon>
        <taxon>Pentapetalae</taxon>
        <taxon>rosids</taxon>
        <taxon>fabids</taxon>
        <taxon>Fabales</taxon>
        <taxon>Fabaceae</taxon>
        <taxon>Papilionoideae</taxon>
        <taxon>50 kb inversion clade</taxon>
        <taxon>NPAAA clade</taxon>
        <taxon>indigoferoid/millettioid clade</taxon>
        <taxon>Phaseoleae</taxon>
        <taxon>Cajanus</taxon>
    </lineage>
</organism>
<keyword evidence="1" id="KW-0479">Metal-binding</keyword>
<dbReference type="Gramene" id="C.cajan_06038.t">
    <property type="protein sequence ID" value="C.cajan_06038.t.cds1"/>
    <property type="gene ID" value="C.cajan_06038"/>
</dbReference>
<gene>
    <name evidence="3" type="ORF">KK1_006205</name>
</gene>
<accession>A0A151U2K2</accession>
<evidence type="ECO:0000259" key="2">
    <source>
        <dbReference type="PROSITE" id="PS50158"/>
    </source>
</evidence>
<keyword evidence="1" id="KW-0862">Zinc</keyword>
<feature type="non-terminal residue" evidence="3">
    <location>
        <position position="1"/>
    </location>
</feature>
<dbReference type="InterPro" id="IPR001878">
    <property type="entry name" value="Znf_CCHC"/>
</dbReference>
<dbReference type="SUPFAM" id="SSF57756">
    <property type="entry name" value="Retrovirus zinc finger-like domains"/>
    <property type="match status" value="1"/>
</dbReference>
<feature type="domain" description="CCHC-type" evidence="2">
    <location>
        <begin position="1"/>
        <end position="16"/>
    </location>
</feature>
<sequence>RCFRCGQMGHMSTSCPTGARQTRSVPRGDRSTTVGWVFALTRVEASTSFDLVKGKGKANGKDVMILFDSRPPIYLFHMHVLKGLVCQYEIWG</sequence>
<dbReference type="PROSITE" id="PS50158">
    <property type="entry name" value="ZF_CCHC"/>
    <property type="match status" value="1"/>
</dbReference>
<keyword evidence="4" id="KW-1185">Reference proteome</keyword>
<dbReference type="Proteomes" id="UP000075243">
    <property type="component" value="Chromosome 2"/>
</dbReference>
<dbReference type="Gene3D" id="4.10.60.10">
    <property type="entry name" value="Zinc finger, CCHC-type"/>
    <property type="match status" value="1"/>
</dbReference>
<dbReference type="AlphaFoldDB" id="A0A151U2K2"/>
<dbReference type="GO" id="GO:0008270">
    <property type="term" value="F:zinc ion binding"/>
    <property type="evidence" value="ECO:0007669"/>
    <property type="project" value="UniProtKB-KW"/>
</dbReference>
<evidence type="ECO:0000313" key="4">
    <source>
        <dbReference type="Proteomes" id="UP000075243"/>
    </source>
</evidence>
<keyword evidence="1" id="KW-0863">Zinc-finger</keyword>
<dbReference type="SMART" id="SM00343">
    <property type="entry name" value="ZnF_C2HC"/>
    <property type="match status" value="1"/>
</dbReference>
<evidence type="ECO:0000256" key="1">
    <source>
        <dbReference type="PROSITE-ProRule" id="PRU00047"/>
    </source>
</evidence>
<reference evidence="3 4" key="1">
    <citation type="journal article" date="2012" name="Nat. Biotechnol.">
        <title>Draft genome sequence of pigeonpea (Cajanus cajan), an orphan legume crop of resource-poor farmers.</title>
        <authorList>
            <person name="Varshney R.K."/>
            <person name="Chen W."/>
            <person name="Li Y."/>
            <person name="Bharti A.K."/>
            <person name="Saxena R.K."/>
            <person name="Schlueter J.A."/>
            <person name="Donoghue M.T."/>
            <person name="Azam S."/>
            <person name="Fan G."/>
            <person name="Whaley A.M."/>
            <person name="Farmer A.D."/>
            <person name="Sheridan J."/>
            <person name="Iwata A."/>
            <person name="Tuteja R."/>
            <person name="Penmetsa R.V."/>
            <person name="Wu W."/>
            <person name="Upadhyaya H.D."/>
            <person name="Yang S.P."/>
            <person name="Shah T."/>
            <person name="Saxena K.B."/>
            <person name="Michael T."/>
            <person name="McCombie W.R."/>
            <person name="Yang B."/>
            <person name="Zhang G."/>
            <person name="Yang H."/>
            <person name="Wang J."/>
            <person name="Spillane C."/>
            <person name="Cook D.R."/>
            <person name="May G.D."/>
            <person name="Xu X."/>
            <person name="Jackson S.A."/>
        </authorList>
    </citation>
    <scope>NUCLEOTIDE SEQUENCE [LARGE SCALE GENOMIC DNA]</scope>
    <source>
        <strain evidence="4">cv. Asha</strain>
    </source>
</reference>
<dbReference type="GO" id="GO:0003676">
    <property type="term" value="F:nucleic acid binding"/>
    <property type="evidence" value="ECO:0007669"/>
    <property type="project" value="InterPro"/>
</dbReference>
<proteinExistence type="predicted"/>